<dbReference type="PANTHER" id="PTHR43133">
    <property type="entry name" value="RNA POLYMERASE ECF-TYPE SIGMA FACTO"/>
    <property type="match status" value="1"/>
</dbReference>
<evidence type="ECO:0000313" key="8">
    <source>
        <dbReference type="EMBL" id="SMG39893.1"/>
    </source>
</evidence>
<feature type="domain" description="RNA polymerase sigma-70 region 2" evidence="6">
    <location>
        <begin position="24"/>
        <end position="91"/>
    </location>
</feature>
<dbReference type="RefSeq" id="WP_085517860.1">
    <property type="nucleotide sequence ID" value="NZ_FXAW01000005.1"/>
</dbReference>
<evidence type="ECO:0000259" key="7">
    <source>
        <dbReference type="Pfam" id="PF08281"/>
    </source>
</evidence>
<dbReference type="InterPro" id="IPR014284">
    <property type="entry name" value="RNA_pol_sigma-70_dom"/>
</dbReference>
<dbReference type="GO" id="GO:0006352">
    <property type="term" value="P:DNA-templated transcription initiation"/>
    <property type="evidence" value="ECO:0007669"/>
    <property type="project" value="InterPro"/>
</dbReference>
<dbReference type="AlphaFoldDB" id="A0A1X7KFZ4"/>
<dbReference type="Pfam" id="PF04542">
    <property type="entry name" value="Sigma70_r2"/>
    <property type="match status" value="1"/>
</dbReference>
<evidence type="ECO:0000256" key="5">
    <source>
        <dbReference type="ARBA" id="ARBA00023163"/>
    </source>
</evidence>
<dbReference type="NCBIfam" id="TIGR02937">
    <property type="entry name" value="sigma70-ECF"/>
    <property type="match status" value="1"/>
</dbReference>
<dbReference type="InterPro" id="IPR007627">
    <property type="entry name" value="RNA_pol_sigma70_r2"/>
</dbReference>
<accession>A0A1X7KFZ4</accession>
<organism evidence="8 9">
    <name type="scientific">Marivirga sericea</name>
    <dbReference type="NCBI Taxonomy" id="1028"/>
    <lineage>
        <taxon>Bacteria</taxon>
        <taxon>Pseudomonadati</taxon>
        <taxon>Bacteroidota</taxon>
        <taxon>Cytophagia</taxon>
        <taxon>Cytophagales</taxon>
        <taxon>Marivirgaceae</taxon>
        <taxon>Marivirga</taxon>
    </lineage>
</organism>
<dbReference type="InterPro" id="IPR039425">
    <property type="entry name" value="RNA_pol_sigma-70-like"/>
</dbReference>
<protein>
    <submittedName>
        <fullName evidence="8">RNA polymerase sigma-70 factor, ECF subfamily</fullName>
    </submittedName>
</protein>
<gene>
    <name evidence="8" type="ORF">SAMN05661096_02696</name>
</gene>
<dbReference type="GO" id="GO:0003677">
    <property type="term" value="F:DNA binding"/>
    <property type="evidence" value="ECO:0007669"/>
    <property type="project" value="UniProtKB-KW"/>
</dbReference>
<dbReference type="InterPro" id="IPR013325">
    <property type="entry name" value="RNA_pol_sigma_r2"/>
</dbReference>
<dbReference type="InterPro" id="IPR013324">
    <property type="entry name" value="RNA_pol_sigma_r3/r4-like"/>
</dbReference>
<keyword evidence="4" id="KW-0238">DNA-binding</keyword>
<dbReference type="Proteomes" id="UP000193804">
    <property type="component" value="Unassembled WGS sequence"/>
</dbReference>
<evidence type="ECO:0000313" key="9">
    <source>
        <dbReference type="Proteomes" id="UP000193804"/>
    </source>
</evidence>
<evidence type="ECO:0000256" key="3">
    <source>
        <dbReference type="ARBA" id="ARBA00023082"/>
    </source>
</evidence>
<keyword evidence="3" id="KW-0731">Sigma factor</keyword>
<keyword evidence="2" id="KW-0805">Transcription regulation</keyword>
<feature type="domain" description="RNA polymerase sigma factor 70 region 4 type 2" evidence="7">
    <location>
        <begin position="133"/>
        <end position="184"/>
    </location>
</feature>
<dbReference type="InterPro" id="IPR036388">
    <property type="entry name" value="WH-like_DNA-bd_sf"/>
</dbReference>
<dbReference type="Gene3D" id="1.10.10.10">
    <property type="entry name" value="Winged helix-like DNA-binding domain superfamily/Winged helix DNA-binding domain"/>
    <property type="match status" value="1"/>
</dbReference>
<evidence type="ECO:0000256" key="2">
    <source>
        <dbReference type="ARBA" id="ARBA00023015"/>
    </source>
</evidence>
<keyword evidence="5" id="KW-0804">Transcription</keyword>
<dbReference type="OrthoDB" id="9780326at2"/>
<evidence type="ECO:0000256" key="4">
    <source>
        <dbReference type="ARBA" id="ARBA00023125"/>
    </source>
</evidence>
<proteinExistence type="inferred from homology"/>
<dbReference type="InterPro" id="IPR013249">
    <property type="entry name" value="RNA_pol_sigma70_r4_t2"/>
</dbReference>
<evidence type="ECO:0000259" key="6">
    <source>
        <dbReference type="Pfam" id="PF04542"/>
    </source>
</evidence>
<dbReference type="GO" id="GO:0016987">
    <property type="term" value="F:sigma factor activity"/>
    <property type="evidence" value="ECO:0007669"/>
    <property type="project" value="UniProtKB-KW"/>
</dbReference>
<reference evidence="9" key="1">
    <citation type="submission" date="2017-04" db="EMBL/GenBank/DDBJ databases">
        <authorList>
            <person name="Varghese N."/>
            <person name="Submissions S."/>
        </authorList>
    </citation>
    <scope>NUCLEOTIDE SEQUENCE [LARGE SCALE GENOMIC DNA]</scope>
    <source>
        <strain evidence="9">DSM 4125</strain>
    </source>
</reference>
<dbReference type="EMBL" id="FXAW01000005">
    <property type="protein sequence ID" value="SMG39893.1"/>
    <property type="molecule type" value="Genomic_DNA"/>
</dbReference>
<dbReference type="STRING" id="1028.SAMN05661096_02696"/>
<keyword evidence="9" id="KW-1185">Reference proteome</keyword>
<dbReference type="Gene3D" id="1.10.1740.10">
    <property type="match status" value="1"/>
</dbReference>
<name>A0A1X7KFZ4_9BACT</name>
<dbReference type="CDD" id="cd06171">
    <property type="entry name" value="Sigma70_r4"/>
    <property type="match status" value="1"/>
</dbReference>
<dbReference type="Pfam" id="PF08281">
    <property type="entry name" value="Sigma70_r4_2"/>
    <property type="match status" value="1"/>
</dbReference>
<dbReference type="SUPFAM" id="SSF88946">
    <property type="entry name" value="Sigma2 domain of RNA polymerase sigma factors"/>
    <property type="match status" value="1"/>
</dbReference>
<evidence type="ECO:0000256" key="1">
    <source>
        <dbReference type="ARBA" id="ARBA00010641"/>
    </source>
</evidence>
<comment type="similarity">
    <text evidence="1">Belongs to the sigma-70 factor family. ECF subfamily.</text>
</comment>
<dbReference type="PANTHER" id="PTHR43133:SF8">
    <property type="entry name" value="RNA POLYMERASE SIGMA FACTOR HI_1459-RELATED"/>
    <property type="match status" value="1"/>
</dbReference>
<sequence length="203" mass="23855">MYAVQKEDLISQAQTGDTYAQGELVREWYPRIYNYAFKYFGDADLASEAAQQTFIAMHHKIGQLKECNKFKSWIYTIVTNICRQESRKGKRHKWLSFDQLLPKQEEESSPAWEISKQGESNPEQTYLQGELGEILTKCLQQLSKDQREVLIMKEYEGLKFREIADALKVSENTVKSRLYYAFSHMRKLLAKENITENSVRYEN</sequence>
<dbReference type="SUPFAM" id="SSF88659">
    <property type="entry name" value="Sigma3 and sigma4 domains of RNA polymerase sigma factors"/>
    <property type="match status" value="1"/>
</dbReference>